<reference evidence="2" key="1">
    <citation type="submission" date="2016-10" db="EMBL/GenBank/DDBJ databases">
        <authorList>
            <person name="Varghese N."/>
            <person name="Submissions S."/>
        </authorList>
    </citation>
    <scope>NUCLEOTIDE SEQUENCE [LARGE SCALE GENOMIC DNA]</scope>
    <source>
        <strain evidence="2">BL47</strain>
    </source>
</reference>
<dbReference type="EMBL" id="FNHS01000014">
    <property type="protein sequence ID" value="SDO06238.1"/>
    <property type="molecule type" value="Genomic_DNA"/>
</dbReference>
<gene>
    <name evidence="1" type="ORF">SAMN05216360_11485</name>
</gene>
<dbReference type="AlphaFoldDB" id="A0A1H0GHB1"/>
<evidence type="ECO:0000313" key="1">
    <source>
        <dbReference type="EMBL" id="SDO06238.1"/>
    </source>
</evidence>
<accession>A0A1H0GHB1</accession>
<sequence>MAEPSNDPIAPVAIEHSIDEIWLEGRLQQSYNFFDYHFEQEGAYCRARSYADAMDKVVVRGPFATRREL</sequence>
<dbReference type="Proteomes" id="UP000198704">
    <property type="component" value="Unassembled WGS sequence"/>
</dbReference>
<name>A0A1H0GHB1_9HYPH</name>
<organism evidence="1 2">
    <name type="scientific">Methylobacterium phyllostachyos</name>
    <dbReference type="NCBI Taxonomy" id="582672"/>
    <lineage>
        <taxon>Bacteria</taxon>
        <taxon>Pseudomonadati</taxon>
        <taxon>Pseudomonadota</taxon>
        <taxon>Alphaproteobacteria</taxon>
        <taxon>Hyphomicrobiales</taxon>
        <taxon>Methylobacteriaceae</taxon>
        <taxon>Methylobacterium</taxon>
    </lineage>
</organism>
<dbReference type="STRING" id="582672.SAMN05216360_11485"/>
<evidence type="ECO:0000313" key="2">
    <source>
        <dbReference type="Proteomes" id="UP000198704"/>
    </source>
</evidence>
<keyword evidence="2" id="KW-1185">Reference proteome</keyword>
<dbReference type="OrthoDB" id="7568154at2"/>
<dbReference type="RefSeq" id="WP_091719462.1">
    <property type="nucleotide sequence ID" value="NZ_FNHS01000014.1"/>
</dbReference>
<proteinExistence type="predicted"/>
<protein>
    <submittedName>
        <fullName evidence="1">Uncharacterized protein</fullName>
    </submittedName>
</protein>